<accession>A0A447Z2D5</accession>
<dbReference type="Proteomes" id="UP000270025">
    <property type="component" value="Chromosome"/>
</dbReference>
<dbReference type="RefSeq" id="WP_126403667.1">
    <property type="nucleotide sequence ID" value="NZ_LR134266.1"/>
</dbReference>
<feature type="compositionally biased region" description="Basic and acidic residues" evidence="1">
    <location>
        <begin position="107"/>
        <end position="122"/>
    </location>
</feature>
<evidence type="ECO:0000256" key="1">
    <source>
        <dbReference type="SAM" id="MobiDB-lite"/>
    </source>
</evidence>
<evidence type="ECO:0000313" key="4">
    <source>
        <dbReference type="Proteomes" id="UP000270025"/>
    </source>
</evidence>
<organism evidence="3 4">
    <name type="scientific">Streptococcus viridans</name>
    <dbReference type="NCBI Taxonomy" id="78535"/>
    <lineage>
        <taxon>Bacteria</taxon>
        <taxon>Bacillati</taxon>
        <taxon>Bacillota</taxon>
        <taxon>Bacilli</taxon>
        <taxon>Lactobacillales</taxon>
        <taxon>Streptococcaceae</taxon>
        <taxon>Streptococcus</taxon>
    </lineage>
</organism>
<keyword evidence="2" id="KW-0472">Membrane</keyword>
<dbReference type="AlphaFoldDB" id="A0A447Z2D5"/>
<dbReference type="KEGG" id="svf:NCTC3166_00222"/>
<gene>
    <name evidence="3" type="ORF">NCTC3166_00222</name>
</gene>
<evidence type="ECO:0000313" key="3">
    <source>
        <dbReference type="EMBL" id="VED66438.1"/>
    </source>
</evidence>
<dbReference type="EMBL" id="LR134266">
    <property type="protein sequence ID" value="VED66438.1"/>
    <property type="molecule type" value="Genomic_DNA"/>
</dbReference>
<proteinExistence type="predicted"/>
<evidence type="ECO:0000256" key="2">
    <source>
        <dbReference type="SAM" id="Phobius"/>
    </source>
</evidence>
<sequence>MWWKRIKKKQIEAGILLYALFMSAVFSLLLQFYLNRQVTERRILLASQHRIQAYAQAQLAIDTWDREEKTITFSTGRVDLEEKSGFANVTSHLQDGESYHFTFALPPREKKKTDKKEKEKQAPDSATDHPTTTEEEKPQAFEKHSENS</sequence>
<keyword evidence="4" id="KW-1185">Reference proteome</keyword>
<dbReference type="InterPro" id="IPR047665">
    <property type="entry name" value="ComGG_streptococcus-type"/>
</dbReference>
<keyword evidence="2" id="KW-1133">Transmembrane helix</keyword>
<keyword evidence="2" id="KW-0812">Transmembrane</keyword>
<feature type="region of interest" description="Disordered" evidence="1">
    <location>
        <begin position="104"/>
        <end position="148"/>
    </location>
</feature>
<reference evidence="3 4" key="1">
    <citation type="submission" date="2018-12" db="EMBL/GenBank/DDBJ databases">
        <authorList>
            <consortium name="Pathogen Informatics"/>
        </authorList>
    </citation>
    <scope>NUCLEOTIDE SEQUENCE [LARGE SCALE GENOMIC DNA]</scope>
    <source>
        <strain evidence="3 4">NCTC3166</strain>
    </source>
</reference>
<feature type="compositionally biased region" description="Basic and acidic residues" evidence="1">
    <location>
        <begin position="131"/>
        <end position="148"/>
    </location>
</feature>
<feature type="transmembrane region" description="Helical" evidence="2">
    <location>
        <begin position="12"/>
        <end position="34"/>
    </location>
</feature>
<protein>
    <submittedName>
        <fullName evidence="3">Late competence protein ComGG</fullName>
    </submittedName>
</protein>
<name>A0A447Z2D5_9STRE</name>
<dbReference type="NCBIfam" id="NF041014">
    <property type="entry name" value="pilin_ComGG_2"/>
    <property type="match status" value="1"/>
</dbReference>